<dbReference type="EMBL" id="JASSZA010000006">
    <property type="protein sequence ID" value="KAK2107603.1"/>
    <property type="molecule type" value="Genomic_DNA"/>
</dbReference>
<proteinExistence type="predicted"/>
<organism evidence="1 2">
    <name type="scientific">Saguinus oedipus</name>
    <name type="common">Cotton-top tamarin</name>
    <name type="synonym">Oedipomidas oedipus</name>
    <dbReference type="NCBI Taxonomy" id="9490"/>
    <lineage>
        <taxon>Eukaryota</taxon>
        <taxon>Metazoa</taxon>
        <taxon>Chordata</taxon>
        <taxon>Craniata</taxon>
        <taxon>Vertebrata</taxon>
        <taxon>Euteleostomi</taxon>
        <taxon>Mammalia</taxon>
        <taxon>Eutheria</taxon>
        <taxon>Euarchontoglires</taxon>
        <taxon>Primates</taxon>
        <taxon>Haplorrhini</taxon>
        <taxon>Platyrrhini</taxon>
        <taxon>Cebidae</taxon>
        <taxon>Callitrichinae</taxon>
        <taxon>Saguinus</taxon>
    </lineage>
</organism>
<reference evidence="1 2" key="1">
    <citation type="submission" date="2023-05" db="EMBL/GenBank/DDBJ databases">
        <title>B98-5 Cell Line De Novo Hybrid Assembly: An Optical Mapping Approach.</title>
        <authorList>
            <person name="Kananen K."/>
            <person name="Auerbach J.A."/>
            <person name="Kautto E."/>
            <person name="Blachly J.S."/>
        </authorList>
    </citation>
    <scope>NUCLEOTIDE SEQUENCE [LARGE SCALE GENOMIC DNA]</scope>
    <source>
        <strain evidence="1">B95-8</strain>
        <tissue evidence="1">Cell line</tissue>
    </source>
</reference>
<evidence type="ECO:0000313" key="2">
    <source>
        <dbReference type="Proteomes" id="UP001266305"/>
    </source>
</evidence>
<comment type="caution">
    <text evidence="1">The sequence shown here is derived from an EMBL/GenBank/DDBJ whole genome shotgun (WGS) entry which is preliminary data.</text>
</comment>
<evidence type="ECO:0000313" key="1">
    <source>
        <dbReference type="EMBL" id="KAK2107603.1"/>
    </source>
</evidence>
<dbReference type="Proteomes" id="UP001266305">
    <property type="component" value="Unassembled WGS sequence"/>
</dbReference>
<sequence length="116" mass="13088">MAAASQLPLVWFPGERRTIVSCTRIVNKTTTLVNDSDCPQASRPEPQVRRCNLHPCQSRMKFHTNAAGLEEELTAGNLLEHPRYEQPSHKPIHQSISQSHAWATERRACRCKDSAV</sequence>
<gene>
    <name evidence="1" type="ORF">P7K49_012768</name>
</gene>
<name>A0ABQ9VG40_SAGOE</name>
<accession>A0ABQ9VG40</accession>
<keyword evidence="2" id="KW-1185">Reference proteome</keyword>
<protein>
    <submittedName>
        <fullName evidence="1">Uncharacterized protein</fullName>
    </submittedName>
</protein>